<evidence type="ECO:0000256" key="1">
    <source>
        <dbReference type="ARBA" id="ARBA00004123"/>
    </source>
</evidence>
<dbReference type="PANTHER" id="PTHR13952:SF5">
    <property type="entry name" value="U1 SMALL NUCLEAR RIBONUCLEOPROTEIN 70 KDA"/>
    <property type="match status" value="1"/>
</dbReference>
<keyword evidence="4" id="KW-0687">Ribonucleoprotein</keyword>
<evidence type="ECO:0000259" key="7">
    <source>
        <dbReference type="PROSITE" id="PS50102"/>
    </source>
</evidence>
<evidence type="ECO:0000256" key="3">
    <source>
        <dbReference type="ARBA" id="ARBA00023242"/>
    </source>
</evidence>
<dbReference type="InterPro" id="IPR034143">
    <property type="entry name" value="snRNP70_RRM"/>
</dbReference>
<dbReference type="PROSITE" id="PS50102">
    <property type="entry name" value="RRM"/>
    <property type="match status" value="1"/>
</dbReference>
<dbReference type="InterPro" id="IPR051183">
    <property type="entry name" value="U1_U11-U12_snRNP_70-35kDa"/>
</dbReference>
<gene>
    <name evidence="8" type="ORF">WJX72_002268</name>
</gene>
<feature type="region of interest" description="Disordered" evidence="6">
    <location>
        <begin position="72"/>
        <end position="114"/>
    </location>
</feature>
<dbReference type="Proteomes" id="UP001489004">
    <property type="component" value="Unassembled WGS sequence"/>
</dbReference>
<comment type="subcellular location">
    <subcellularLocation>
        <location evidence="1">Nucleus</location>
    </subcellularLocation>
</comment>
<dbReference type="GO" id="GO:0003729">
    <property type="term" value="F:mRNA binding"/>
    <property type="evidence" value="ECO:0007669"/>
    <property type="project" value="TreeGrafter"/>
</dbReference>
<dbReference type="Pfam" id="PF00076">
    <property type="entry name" value="RRM_1"/>
    <property type="match status" value="1"/>
</dbReference>
<reference evidence="8 9" key="1">
    <citation type="journal article" date="2024" name="Nat. Commun.">
        <title>Phylogenomics reveals the evolutionary origins of lichenization in chlorophyte algae.</title>
        <authorList>
            <person name="Puginier C."/>
            <person name="Libourel C."/>
            <person name="Otte J."/>
            <person name="Skaloud P."/>
            <person name="Haon M."/>
            <person name="Grisel S."/>
            <person name="Petersen M."/>
            <person name="Berrin J.G."/>
            <person name="Delaux P.M."/>
            <person name="Dal Grande F."/>
            <person name="Keller J."/>
        </authorList>
    </citation>
    <scope>NUCLEOTIDE SEQUENCE [LARGE SCALE GENOMIC DNA]</scope>
    <source>
        <strain evidence="8 9">SAG 2043</strain>
    </source>
</reference>
<keyword evidence="2 5" id="KW-0694">RNA-binding</keyword>
<dbReference type="GO" id="GO:0000398">
    <property type="term" value="P:mRNA splicing, via spliceosome"/>
    <property type="evidence" value="ECO:0007669"/>
    <property type="project" value="TreeGrafter"/>
</dbReference>
<evidence type="ECO:0000256" key="6">
    <source>
        <dbReference type="SAM" id="MobiDB-lite"/>
    </source>
</evidence>
<evidence type="ECO:0000313" key="8">
    <source>
        <dbReference type="EMBL" id="KAK9809948.1"/>
    </source>
</evidence>
<protein>
    <recommendedName>
        <fullName evidence="7">RRM domain-containing protein</fullName>
    </recommendedName>
</protein>
<dbReference type="AlphaFoldDB" id="A0AAW1PPE0"/>
<dbReference type="InterPro" id="IPR035979">
    <property type="entry name" value="RBD_domain_sf"/>
</dbReference>
<dbReference type="InterPro" id="IPR012677">
    <property type="entry name" value="Nucleotide-bd_a/b_plait_sf"/>
</dbReference>
<dbReference type="GO" id="GO:0030619">
    <property type="term" value="F:U1 snRNA binding"/>
    <property type="evidence" value="ECO:0007669"/>
    <property type="project" value="InterPro"/>
</dbReference>
<dbReference type="FunFam" id="3.30.70.330:FF:000132">
    <property type="entry name" value="Small nuclear ribonucleoprotein U11/U12 subunit 35"/>
    <property type="match status" value="1"/>
</dbReference>
<sequence>MNRGQGGRANPGLAAKLEAERRLKEGISGHKTGLPKKLLDLFEPLPWDDKVTALRKRKPAVPYTGFAQYVSQFAEPGDPEYEPQAEQPRPSSPRRFRNPEMPAQARVDAESKVEKKTRLTIEKVHKAEEQIEEGLKEWDPTKDPTIEGDPFKTLFVGRLSYDATEKKLKREFEEYGPVKRVRLVLDKNTSKPRGYAFVEFEHKSDMKAAYKAADGRKVEGRRILVDVERGRTVPNWRPRRFGGGKGGESRAPKLPKDPAKRAAAQAAIAAAAAIAAPETKVVPDREKARDKQREKDIEKVREREAGKDRVREEKAKSRDKDKDKDRERAEKDKDKERVDKDRDRRDKDRARDKDKLREPEKAGEGERGERENGKAKEDGREHRERKRERDAPRSAGREREATQEEERASKRSREEDSSRRRRERDVLA</sequence>
<evidence type="ECO:0000256" key="2">
    <source>
        <dbReference type="ARBA" id="ARBA00022884"/>
    </source>
</evidence>
<dbReference type="CDD" id="cd12236">
    <property type="entry name" value="RRM_snRNP70"/>
    <property type="match status" value="1"/>
</dbReference>
<organism evidence="8 9">
    <name type="scientific">[Myrmecia] bisecta</name>
    <dbReference type="NCBI Taxonomy" id="41462"/>
    <lineage>
        <taxon>Eukaryota</taxon>
        <taxon>Viridiplantae</taxon>
        <taxon>Chlorophyta</taxon>
        <taxon>core chlorophytes</taxon>
        <taxon>Trebouxiophyceae</taxon>
        <taxon>Trebouxiales</taxon>
        <taxon>Trebouxiaceae</taxon>
        <taxon>Myrmecia</taxon>
    </lineage>
</organism>
<feature type="compositionally biased region" description="Basic and acidic residues" evidence="6">
    <location>
        <begin position="247"/>
        <end position="260"/>
    </location>
</feature>
<feature type="compositionally biased region" description="Basic and acidic residues" evidence="6">
    <location>
        <begin position="281"/>
        <end position="428"/>
    </location>
</feature>
<evidence type="ECO:0000313" key="9">
    <source>
        <dbReference type="Proteomes" id="UP001489004"/>
    </source>
</evidence>
<dbReference type="GO" id="GO:0071004">
    <property type="term" value="C:U2-type prespliceosome"/>
    <property type="evidence" value="ECO:0007669"/>
    <property type="project" value="TreeGrafter"/>
</dbReference>
<dbReference type="SUPFAM" id="SSF54928">
    <property type="entry name" value="RNA-binding domain, RBD"/>
    <property type="match status" value="1"/>
</dbReference>
<dbReference type="EMBL" id="JALJOR010000010">
    <property type="protein sequence ID" value="KAK9809948.1"/>
    <property type="molecule type" value="Genomic_DNA"/>
</dbReference>
<proteinExistence type="predicted"/>
<name>A0AAW1PPE0_9CHLO</name>
<dbReference type="InterPro" id="IPR000504">
    <property type="entry name" value="RRM_dom"/>
</dbReference>
<keyword evidence="9" id="KW-1185">Reference proteome</keyword>
<evidence type="ECO:0000256" key="5">
    <source>
        <dbReference type="PROSITE-ProRule" id="PRU00176"/>
    </source>
</evidence>
<dbReference type="PANTHER" id="PTHR13952">
    <property type="entry name" value="U1 SMALL NUCLEAR RIBONUCLEOPROTEIN 70 KD"/>
    <property type="match status" value="1"/>
</dbReference>
<feature type="domain" description="RRM" evidence="7">
    <location>
        <begin position="152"/>
        <end position="230"/>
    </location>
</feature>
<dbReference type="Gene3D" id="3.30.70.330">
    <property type="match status" value="1"/>
</dbReference>
<dbReference type="Pfam" id="PF12220">
    <property type="entry name" value="U1snRNP70_N"/>
    <property type="match status" value="1"/>
</dbReference>
<keyword evidence="3" id="KW-0539">Nucleus</keyword>
<dbReference type="GO" id="GO:0071011">
    <property type="term" value="C:precatalytic spliceosome"/>
    <property type="evidence" value="ECO:0007669"/>
    <property type="project" value="TreeGrafter"/>
</dbReference>
<evidence type="ECO:0000256" key="4">
    <source>
        <dbReference type="ARBA" id="ARBA00023274"/>
    </source>
</evidence>
<feature type="region of interest" description="Disordered" evidence="6">
    <location>
        <begin position="234"/>
        <end position="428"/>
    </location>
</feature>
<dbReference type="GO" id="GO:0005685">
    <property type="term" value="C:U1 snRNP"/>
    <property type="evidence" value="ECO:0007669"/>
    <property type="project" value="TreeGrafter"/>
</dbReference>
<accession>A0AAW1PPE0</accession>
<dbReference type="SMART" id="SM00360">
    <property type="entry name" value="RRM"/>
    <property type="match status" value="1"/>
</dbReference>
<dbReference type="InterPro" id="IPR022023">
    <property type="entry name" value="U1snRNP70_N"/>
</dbReference>
<comment type="caution">
    <text evidence="8">The sequence shown here is derived from an EMBL/GenBank/DDBJ whole genome shotgun (WGS) entry which is preliminary data.</text>
</comment>
<feature type="compositionally biased region" description="Low complexity" evidence="6">
    <location>
        <begin position="262"/>
        <end position="276"/>
    </location>
</feature>